<reference evidence="8 9" key="1">
    <citation type="journal article" date="2015" name="Int. J. Syst. Evol. Microbiol.">
        <title>Revisiting Corynebacterium glyciniphilum (ex Kubota et al., 1972) sp. nov., nom. rev., isolated from putrefied banana.</title>
        <authorList>
            <person name="Al-Dilaimi A."/>
            <person name="Bednarz H."/>
            <person name="Lomker A."/>
            <person name="Niehaus K."/>
            <person name="Kalinowski J."/>
            <person name="Ruckert C."/>
        </authorList>
    </citation>
    <scope>NUCLEOTIDE SEQUENCE [LARGE SCALE GENOMIC DNA]</scope>
    <source>
        <strain evidence="8">AJ 3170</strain>
    </source>
</reference>
<dbReference type="Gene3D" id="3.40.50.1980">
    <property type="entry name" value="Nitrogenase molybdenum iron protein domain"/>
    <property type="match status" value="2"/>
</dbReference>
<comment type="similarity">
    <text evidence="2">Belongs to the bacterial solute-binding protein 8 family.</text>
</comment>
<comment type="subcellular location">
    <subcellularLocation>
        <location evidence="1">Cell envelope</location>
    </subcellularLocation>
</comment>
<dbReference type="GO" id="GO:0030288">
    <property type="term" value="C:outer membrane-bounded periplasmic space"/>
    <property type="evidence" value="ECO:0007669"/>
    <property type="project" value="TreeGrafter"/>
</dbReference>
<dbReference type="OrthoDB" id="1846031at2"/>
<feature type="region of interest" description="Disordered" evidence="5">
    <location>
        <begin position="27"/>
        <end position="53"/>
    </location>
</feature>
<evidence type="ECO:0000256" key="3">
    <source>
        <dbReference type="ARBA" id="ARBA00022448"/>
    </source>
</evidence>
<dbReference type="Pfam" id="PF01497">
    <property type="entry name" value="Peripla_BP_2"/>
    <property type="match status" value="1"/>
</dbReference>
<evidence type="ECO:0000256" key="2">
    <source>
        <dbReference type="ARBA" id="ARBA00008814"/>
    </source>
</evidence>
<proteinExistence type="inferred from homology"/>
<dbReference type="EMBL" id="CP006842">
    <property type="protein sequence ID" value="AHW65331.1"/>
    <property type="molecule type" value="Genomic_DNA"/>
</dbReference>
<organism evidence="8 9">
    <name type="scientific">Corynebacterium glyciniphilum AJ 3170</name>
    <dbReference type="NCBI Taxonomy" id="1404245"/>
    <lineage>
        <taxon>Bacteria</taxon>
        <taxon>Bacillati</taxon>
        <taxon>Actinomycetota</taxon>
        <taxon>Actinomycetes</taxon>
        <taxon>Mycobacteriales</taxon>
        <taxon>Corynebacteriaceae</taxon>
        <taxon>Corynebacterium</taxon>
    </lineage>
</organism>
<name>X5EFH2_9CORY</name>
<evidence type="ECO:0000313" key="9">
    <source>
        <dbReference type="Proteomes" id="UP000023703"/>
    </source>
</evidence>
<feature type="signal peptide" evidence="6">
    <location>
        <begin position="1"/>
        <end position="22"/>
    </location>
</feature>
<dbReference type="SUPFAM" id="SSF53807">
    <property type="entry name" value="Helical backbone' metal receptor"/>
    <property type="match status" value="1"/>
</dbReference>
<dbReference type="RefSeq" id="WP_038550343.1">
    <property type="nucleotide sequence ID" value="NZ_CP006842.1"/>
</dbReference>
<dbReference type="HOGENOM" id="CLU_038034_1_1_11"/>
<evidence type="ECO:0000256" key="4">
    <source>
        <dbReference type="ARBA" id="ARBA00022729"/>
    </source>
</evidence>
<dbReference type="STRING" id="1404245.CGLY_14475"/>
<sequence length="351" mass="37075">MTITLPAPVRRLSAVVCASALAVSLASCSSDSGDSDDSRTSGDSGASSSSFPVTIDSALGSTTIDEEPERVVTIGWGSQDVALALGVTPVGMPDMSSDTTDGTGILPWDREHIDSNDSSTGPELLDATSDDLPYEDILNLEPDVILAVNSGVTDDQYSRLSDIAPTVAYPGEAWQTSWEDQTTIVGEALGCSDQAEKLVEDTHQLIADAKAEHPEFEGKTIAFASGTTNEGLNTYLATDSRISLLEQLGFTVAPSVPSTGDSFAVQVSKENWASIDSDVLVSWYLSEDIRESLESDPGFARIPAVERGGYVPLTDPPMVYATSAISVLSLPWMLDNYLPLLQSAAEGESPL</sequence>
<dbReference type="eggNOG" id="COG0614">
    <property type="taxonomic scope" value="Bacteria"/>
</dbReference>
<feature type="compositionally biased region" description="Low complexity" evidence="5">
    <location>
        <begin position="41"/>
        <end position="50"/>
    </location>
</feature>
<accession>X5EFH2</accession>
<dbReference type="PROSITE" id="PS50983">
    <property type="entry name" value="FE_B12_PBP"/>
    <property type="match status" value="1"/>
</dbReference>
<dbReference type="KEGG" id="cgy:CGLY_14475"/>
<keyword evidence="3" id="KW-0813">Transport</keyword>
<evidence type="ECO:0000259" key="7">
    <source>
        <dbReference type="PROSITE" id="PS50983"/>
    </source>
</evidence>
<evidence type="ECO:0000256" key="1">
    <source>
        <dbReference type="ARBA" id="ARBA00004196"/>
    </source>
</evidence>
<dbReference type="PANTHER" id="PTHR30532">
    <property type="entry name" value="IRON III DICITRATE-BINDING PERIPLASMIC PROTEIN"/>
    <property type="match status" value="1"/>
</dbReference>
<dbReference type="PANTHER" id="PTHR30532:SF24">
    <property type="entry name" value="FERRIC ENTEROBACTIN-BINDING PERIPLASMIC PROTEIN FEPB"/>
    <property type="match status" value="1"/>
</dbReference>
<evidence type="ECO:0000256" key="6">
    <source>
        <dbReference type="SAM" id="SignalP"/>
    </source>
</evidence>
<evidence type="ECO:0000256" key="5">
    <source>
        <dbReference type="SAM" id="MobiDB-lite"/>
    </source>
</evidence>
<dbReference type="GO" id="GO:1901678">
    <property type="term" value="P:iron coordination entity transport"/>
    <property type="evidence" value="ECO:0007669"/>
    <property type="project" value="UniProtKB-ARBA"/>
</dbReference>
<dbReference type="InterPro" id="IPR051313">
    <property type="entry name" value="Bact_iron-sidero_bind"/>
</dbReference>
<dbReference type="CDD" id="cd01146">
    <property type="entry name" value="FhuD"/>
    <property type="match status" value="1"/>
</dbReference>
<dbReference type="Proteomes" id="UP000023703">
    <property type="component" value="Chromosome"/>
</dbReference>
<evidence type="ECO:0000313" key="8">
    <source>
        <dbReference type="EMBL" id="AHW65331.1"/>
    </source>
</evidence>
<gene>
    <name evidence="8" type="ORF">CGLY_14475</name>
</gene>
<feature type="domain" description="Fe/B12 periplasmic-binding" evidence="7">
    <location>
        <begin position="70"/>
        <end position="345"/>
    </location>
</feature>
<dbReference type="InterPro" id="IPR002491">
    <property type="entry name" value="ABC_transptr_periplasmic_BD"/>
</dbReference>
<keyword evidence="8" id="KW-0449">Lipoprotein</keyword>
<keyword evidence="4 6" id="KW-0732">Signal</keyword>
<dbReference type="AlphaFoldDB" id="X5EFH2"/>
<keyword evidence="9" id="KW-1185">Reference proteome</keyword>
<protein>
    <submittedName>
        <fullName evidence="8">ABC-type transporter, substrate-binding lipoprotein</fullName>
    </submittedName>
</protein>
<feature type="chain" id="PRO_5039734012" evidence="6">
    <location>
        <begin position="23"/>
        <end position="351"/>
    </location>
</feature>